<proteinExistence type="predicted"/>
<dbReference type="Proteomes" id="UP000805649">
    <property type="component" value="Unassembled WGS sequence"/>
</dbReference>
<evidence type="ECO:0000313" key="1">
    <source>
        <dbReference type="EMBL" id="KAL0932545.1"/>
    </source>
</evidence>
<comment type="caution">
    <text evidence="1">The sequence shown here is derived from an EMBL/GenBank/DDBJ whole genome shotgun (WGS) entry which is preliminary data.</text>
</comment>
<protein>
    <submittedName>
        <fullName evidence="1">Vacuolar protein sorting-associated protein TDA6-like protein 2</fullName>
    </submittedName>
</protein>
<reference evidence="1 2" key="1">
    <citation type="journal article" date="2020" name="Phytopathology">
        <title>Genome Sequence Resources of Colletotrichum truncatum, C. plurivorum, C. musicola, and C. sojae: Four Species Pathogenic to Soybean (Glycine max).</title>
        <authorList>
            <person name="Rogerio F."/>
            <person name="Boufleur T.R."/>
            <person name="Ciampi-Guillardi M."/>
            <person name="Sukno S.A."/>
            <person name="Thon M.R."/>
            <person name="Massola Junior N.S."/>
            <person name="Baroncelli R."/>
        </authorList>
    </citation>
    <scope>NUCLEOTIDE SEQUENCE [LARGE SCALE GENOMIC DNA]</scope>
    <source>
        <strain evidence="1 2">CMES1059</strain>
    </source>
</reference>
<accession>A0ACC3YKW0</accession>
<sequence length="349" mass="39563">MTPQVEGKSLNQSLLLTNLDVLNKKPGGVFLTSKDNVESRPEWLHSHVGIPKSGFDVSQQRYIRRVISPQRPSWHSHSTQPFGKDGISRRDQKPITGTATEELKLDGYSEAPAVLILVDKGSGIVDAFWFFFYSYNLGQTVLNIRFGNHVGDWEYCMVRFEQGAPRGIFMSEHAGGQAYSYSAVEKRNARPVLYSAVGSHAIYPNPGDHPYVLPFNMLKDVTDQGPLWDPAQNTYSYWYDPRNNTGKYNQSDFGHVLSRNTSDSLIPTAENPSAPTSWFHYVGAWGDNIYSLADRRQWRLFNQYHYDEGPYGPKLKGLDREQICPTDQCEILETIIPGQTWYGKKTIGL</sequence>
<evidence type="ECO:0000313" key="2">
    <source>
        <dbReference type="Proteomes" id="UP000805649"/>
    </source>
</evidence>
<dbReference type="EMBL" id="VUJX02000008">
    <property type="protein sequence ID" value="KAL0932545.1"/>
    <property type="molecule type" value="Genomic_DNA"/>
</dbReference>
<keyword evidence="2" id="KW-1185">Reference proteome</keyword>
<gene>
    <name evidence="1" type="ORF">CTRU02_211508</name>
</gene>
<organism evidence="1 2">
    <name type="scientific">Colletotrichum truncatum</name>
    <name type="common">Anthracnose fungus</name>
    <name type="synonym">Colletotrichum capsici</name>
    <dbReference type="NCBI Taxonomy" id="5467"/>
    <lineage>
        <taxon>Eukaryota</taxon>
        <taxon>Fungi</taxon>
        <taxon>Dikarya</taxon>
        <taxon>Ascomycota</taxon>
        <taxon>Pezizomycotina</taxon>
        <taxon>Sordariomycetes</taxon>
        <taxon>Hypocreomycetidae</taxon>
        <taxon>Glomerellales</taxon>
        <taxon>Glomerellaceae</taxon>
        <taxon>Colletotrichum</taxon>
        <taxon>Colletotrichum truncatum species complex</taxon>
    </lineage>
</organism>
<name>A0ACC3YKW0_COLTU</name>